<reference evidence="2 3" key="1">
    <citation type="submission" date="2019-03" db="EMBL/GenBank/DDBJ databases">
        <title>Deep-cultivation of Planctomycetes and their phenomic and genomic characterization uncovers novel biology.</title>
        <authorList>
            <person name="Wiegand S."/>
            <person name="Jogler M."/>
            <person name="Boedeker C."/>
            <person name="Pinto D."/>
            <person name="Vollmers J."/>
            <person name="Rivas-Marin E."/>
            <person name="Kohn T."/>
            <person name="Peeters S.H."/>
            <person name="Heuer A."/>
            <person name="Rast P."/>
            <person name="Oberbeckmann S."/>
            <person name="Bunk B."/>
            <person name="Jeske O."/>
            <person name="Meyerdierks A."/>
            <person name="Storesund J.E."/>
            <person name="Kallscheuer N."/>
            <person name="Luecker S."/>
            <person name="Lage O.M."/>
            <person name="Pohl T."/>
            <person name="Merkel B.J."/>
            <person name="Hornburger P."/>
            <person name="Mueller R.-W."/>
            <person name="Bruemmer F."/>
            <person name="Labrenz M."/>
            <person name="Spormann A.M."/>
            <person name="Op den Camp H."/>
            <person name="Overmann J."/>
            <person name="Amann R."/>
            <person name="Jetten M.S.M."/>
            <person name="Mascher T."/>
            <person name="Medema M.H."/>
            <person name="Devos D.P."/>
            <person name="Kaster A.-K."/>
            <person name="Ovreas L."/>
            <person name="Rohde M."/>
            <person name="Galperin M.Y."/>
            <person name="Jogler C."/>
        </authorList>
    </citation>
    <scope>NUCLEOTIDE SEQUENCE [LARGE SCALE GENOMIC DNA]</scope>
    <source>
        <strain evidence="2 3">Enr10</strain>
    </source>
</reference>
<sequence length="737" mass="80423" precursor="true">MRRHLLSSVCFVSSLWAVSLISASTLQAQTDQEVTASRLKGIEFLKSQQQEDGSWEFEGHPVGITALCTLALLENGIPVSDSVIQKGRAFVVKESEKLNSTYDLALAILLLSRIGDREDKLLIRRFAARLIAGQSTTGGWSYTCPLAAASSLNNPRGRLKLGTSPGDNSCTQFAVLGLWTASRSNVNIDDSMSGVARRFVETQNEDGGWPYKLSTDDMKEPSRNSMTLAGLFCLTVARATKIRSLQEEQNKVEAAARGAEQKEGDTLVSDPIFAKGLEMAGKYAAGISASSARYFLWSTERVGVLLGLEKLGDTDWFSKGAAALIATQKEDGSWEDSRGKLADTSFAILFLRKANLGSDISRMLNGEPAKKFQIHSQAKKPEFDSLEAAIAAAKPGDLIRVNGDGPFRIPHVTVDKDLSIEAGFGYSPVFEYARGRNKLGLRARPERDPNVRHILQVTKGTLALEGIRFEFDPPEVGKEVPWVAIKVDGGNLRMLNCSVSEQNDKGMAAVQFTRPTNSSITNSFFVGGRAAFEIEGTGKQTIDVDESVIFSRKIFSVLKSPEKSAGGSINLNLSRCTIQGIDGFVFERFVKDINVKSDHCAWKVENLGLSMLSQKGAKTDRSYTGNGNVYDVDAWLGLNGTADSSVKDLKSWNSFWGNTDETSLADTLAFNLRRVNTSFNHRYTPADWELSETSRVAAQVTGLGARTSNVGAGAGFSRFRSSILYNEWKEKQVAEAK</sequence>
<dbReference type="RefSeq" id="WP_145449097.1">
    <property type="nucleotide sequence ID" value="NZ_CP037421.1"/>
</dbReference>
<evidence type="ECO:0000256" key="1">
    <source>
        <dbReference type="SAM" id="SignalP"/>
    </source>
</evidence>
<keyword evidence="3" id="KW-1185">Reference proteome</keyword>
<protein>
    <submittedName>
        <fullName evidence="2">Prenyltransferase and squalene oxidase repeat protein</fullName>
    </submittedName>
</protein>
<dbReference type="EMBL" id="CP037421">
    <property type="protein sequence ID" value="QDT27014.1"/>
    <property type="molecule type" value="Genomic_DNA"/>
</dbReference>
<dbReference type="Proteomes" id="UP000315647">
    <property type="component" value="Chromosome"/>
</dbReference>
<dbReference type="SUPFAM" id="SSF48239">
    <property type="entry name" value="Terpenoid cyclases/Protein prenyltransferases"/>
    <property type="match status" value="1"/>
</dbReference>
<proteinExistence type="predicted"/>
<evidence type="ECO:0000313" key="2">
    <source>
        <dbReference type="EMBL" id="QDT27014.1"/>
    </source>
</evidence>
<accession>A0A517Q5Y8</accession>
<dbReference type="GO" id="GO:0016740">
    <property type="term" value="F:transferase activity"/>
    <property type="evidence" value="ECO:0007669"/>
    <property type="project" value="UniProtKB-KW"/>
</dbReference>
<feature type="chain" id="PRO_5022008944" evidence="1">
    <location>
        <begin position="29"/>
        <end position="737"/>
    </location>
</feature>
<evidence type="ECO:0000313" key="3">
    <source>
        <dbReference type="Proteomes" id="UP000315647"/>
    </source>
</evidence>
<name>A0A517Q5Y8_9PLAN</name>
<keyword evidence="2" id="KW-0808">Transferase</keyword>
<dbReference type="SUPFAM" id="SSF51126">
    <property type="entry name" value="Pectin lyase-like"/>
    <property type="match status" value="1"/>
</dbReference>
<dbReference type="InterPro" id="IPR011050">
    <property type="entry name" value="Pectin_lyase_fold/virulence"/>
</dbReference>
<dbReference type="CDD" id="cd00688">
    <property type="entry name" value="ISOPREN_C2_like"/>
    <property type="match status" value="1"/>
</dbReference>
<dbReference type="Gene3D" id="1.50.10.20">
    <property type="match status" value="1"/>
</dbReference>
<dbReference type="AlphaFoldDB" id="A0A517Q5Y8"/>
<keyword evidence="1" id="KW-0732">Signal</keyword>
<dbReference type="InterPro" id="IPR008930">
    <property type="entry name" value="Terpenoid_cyclase/PrenylTrfase"/>
</dbReference>
<gene>
    <name evidence="2" type="ORF">Enr10x_23280</name>
</gene>
<organism evidence="2 3">
    <name type="scientific">Gimesia panareensis</name>
    <dbReference type="NCBI Taxonomy" id="2527978"/>
    <lineage>
        <taxon>Bacteria</taxon>
        <taxon>Pseudomonadati</taxon>
        <taxon>Planctomycetota</taxon>
        <taxon>Planctomycetia</taxon>
        <taxon>Planctomycetales</taxon>
        <taxon>Planctomycetaceae</taxon>
        <taxon>Gimesia</taxon>
    </lineage>
</organism>
<feature type="signal peptide" evidence="1">
    <location>
        <begin position="1"/>
        <end position="28"/>
    </location>
</feature>